<dbReference type="AlphaFoldDB" id="A0A2T0N5I3"/>
<gene>
    <name evidence="4" type="ORF">B0I32_104373</name>
</gene>
<dbReference type="OrthoDB" id="3399180at2"/>
<dbReference type="EMBL" id="PVNG01000004">
    <property type="protein sequence ID" value="PRX67616.1"/>
    <property type="molecule type" value="Genomic_DNA"/>
</dbReference>
<dbReference type="Proteomes" id="UP000238312">
    <property type="component" value="Unassembled WGS sequence"/>
</dbReference>
<accession>A0A2T0N5I3</accession>
<evidence type="ECO:0000256" key="1">
    <source>
        <dbReference type="ARBA" id="ARBA00005771"/>
    </source>
</evidence>
<dbReference type="Gene3D" id="3.40.50.300">
    <property type="entry name" value="P-loop containing nucleotide triphosphate hydrolases"/>
    <property type="match status" value="1"/>
</dbReference>
<dbReference type="Pfam" id="PF00685">
    <property type="entry name" value="Sulfotransfer_1"/>
    <property type="match status" value="1"/>
</dbReference>
<dbReference type="InterPro" id="IPR000863">
    <property type="entry name" value="Sulfotransferase_dom"/>
</dbReference>
<evidence type="ECO:0000256" key="2">
    <source>
        <dbReference type="ARBA" id="ARBA00022679"/>
    </source>
</evidence>
<feature type="domain" description="Sulfotransferase" evidence="3">
    <location>
        <begin position="40"/>
        <end position="304"/>
    </location>
</feature>
<protein>
    <submittedName>
        <fullName evidence="4">Sulfotransferase domain-containing protein</fullName>
    </submittedName>
</protein>
<keyword evidence="2 4" id="KW-0808">Transferase</keyword>
<sequence>MYFLNSHTVFKLAFVTTQLARYLTPMEDSSRWDGFEFRPGDIVINSPAKCGTTWTQTICALLIFQTPRLPAKLSSLSPWIDMLVRPKQEVWDHLSAQRHRRFIKTHIPLDGIPIDPQVTYITVGRDPRDVAISLRSHGKNLKRDVIRRLIHQAAHPGGGADDAPVDGHDDRDLLDERTYLMRWVDNDDPPHVNLDSLRALIWTQSRAWIRRTEPNVVLLHYADLSRDLAGQMRRLAGRLGIEIDESRWPGLVEAATFQQMRDRADELAPDEQLGYIRDRKRFFRSGKSGEWQQFLTAEDRAHYERRVSGLAEPDLLEWLHHGAG</sequence>
<proteinExistence type="inferred from homology"/>
<comment type="caution">
    <text evidence="4">The sequence shown here is derived from an EMBL/GenBank/DDBJ whole genome shotgun (WGS) entry which is preliminary data.</text>
</comment>
<dbReference type="PANTHER" id="PTHR11783">
    <property type="entry name" value="SULFOTRANSFERASE SULT"/>
    <property type="match status" value="1"/>
</dbReference>
<organism evidence="4 5">
    <name type="scientific">Nonomuraea fuscirosea</name>
    <dbReference type="NCBI Taxonomy" id="1291556"/>
    <lineage>
        <taxon>Bacteria</taxon>
        <taxon>Bacillati</taxon>
        <taxon>Actinomycetota</taxon>
        <taxon>Actinomycetes</taxon>
        <taxon>Streptosporangiales</taxon>
        <taxon>Streptosporangiaceae</taxon>
        <taxon>Nonomuraea</taxon>
    </lineage>
</organism>
<name>A0A2T0N5I3_9ACTN</name>
<evidence type="ECO:0000313" key="5">
    <source>
        <dbReference type="Proteomes" id="UP000238312"/>
    </source>
</evidence>
<evidence type="ECO:0000313" key="4">
    <source>
        <dbReference type="EMBL" id="PRX67616.1"/>
    </source>
</evidence>
<reference evidence="4 5" key="1">
    <citation type="submission" date="2018-03" db="EMBL/GenBank/DDBJ databases">
        <title>Genomic Encyclopedia of Type Strains, Phase III (KMG-III): the genomes of soil and plant-associated and newly described type strains.</title>
        <authorList>
            <person name="Whitman W."/>
        </authorList>
    </citation>
    <scope>NUCLEOTIDE SEQUENCE [LARGE SCALE GENOMIC DNA]</scope>
    <source>
        <strain evidence="4 5">CGMCC 4.7104</strain>
    </source>
</reference>
<dbReference type="InterPro" id="IPR027417">
    <property type="entry name" value="P-loop_NTPase"/>
</dbReference>
<evidence type="ECO:0000259" key="3">
    <source>
        <dbReference type="Pfam" id="PF00685"/>
    </source>
</evidence>
<comment type="similarity">
    <text evidence="1">Belongs to the sulfotransferase 1 family.</text>
</comment>
<dbReference type="SUPFAM" id="SSF52540">
    <property type="entry name" value="P-loop containing nucleoside triphosphate hydrolases"/>
    <property type="match status" value="1"/>
</dbReference>
<keyword evidence="5" id="KW-1185">Reference proteome</keyword>
<dbReference type="GO" id="GO:0008146">
    <property type="term" value="F:sulfotransferase activity"/>
    <property type="evidence" value="ECO:0007669"/>
    <property type="project" value="InterPro"/>
</dbReference>